<dbReference type="EMBL" id="JAGIYY010000007">
    <property type="protein sequence ID" value="MBP0440347.1"/>
    <property type="molecule type" value="Genomic_DNA"/>
</dbReference>
<protein>
    <submittedName>
        <fullName evidence="4">SDR family oxidoreductase</fullName>
    </submittedName>
</protein>
<dbReference type="InterPro" id="IPR036291">
    <property type="entry name" value="NAD(P)-bd_dom_sf"/>
</dbReference>
<gene>
    <name evidence="4" type="ORF">J5Y06_16975</name>
</gene>
<evidence type="ECO:0000259" key="3">
    <source>
        <dbReference type="SMART" id="SM00822"/>
    </source>
</evidence>
<dbReference type="AlphaFoldDB" id="A0A8J7UMH0"/>
<evidence type="ECO:0000313" key="4">
    <source>
        <dbReference type="EMBL" id="MBP0440347.1"/>
    </source>
</evidence>
<dbReference type="SUPFAM" id="SSF51735">
    <property type="entry name" value="NAD(P)-binding Rossmann-fold domains"/>
    <property type="match status" value="1"/>
</dbReference>
<reference evidence="4" key="1">
    <citation type="submission" date="2021-03" db="EMBL/GenBank/DDBJ databases">
        <title>Genome sequencing and assembly of Tianweitania sediminis.</title>
        <authorList>
            <person name="Chhetri G."/>
        </authorList>
    </citation>
    <scope>NUCLEOTIDE SEQUENCE</scope>
    <source>
        <strain evidence="4">Z8</strain>
    </source>
</reference>
<organism evidence="4 5">
    <name type="scientific">Tianweitania sediminis</name>
    <dbReference type="NCBI Taxonomy" id="1502156"/>
    <lineage>
        <taxon>Bacteria</taxon>
        <taxon>Pseudomonadati</taxon>
        <taxon>Pseudomonadota</taxon>
        <taxon>Alphaproteobacteria</taxon>
        <taxon>Hyphomicrobiales</taxon>
        <taxon>Phyllobacteriaceae</taxon>
        <taxon>Tianweitania</taxon>
    </lineage>
</organism>
<dbReference type="PRINTS" id="PR00081">
    <property type="entry name" value="GDHRDH"/>
</dbReference>
<evidence type="ECO:0000313" key="5">
    <source>
        <dbReference type="Proteomes" id="UP000666240"/>
    </source>
</evidence>
<dbReference type="InterPro" id="IPR020904">
    <property type="entry name" value="Sc_DH/Rdtase_CS"/>
</dbReference>
<proteinExistence type="inferred from homology"/>
<dbReference type="RefSeq" id="WP_209336380.1">
    <property type="nucleotide sequence ID" value="NZ_JAGIYY010000007.1"/>
</dbReference>
<dbReference type="PANTHER" id="PTHR42760:SF133">
    <property type="entry name" value="3-OXOACYL-[ACYL-CARRIER-PROTEIN] REDUCTASE"/>
    <property type="match status" value="1"/>
</dbReference>
<dbReference type="FunFam" id="3.40.50.720:FF:000084">
    <property type="entry name" value="Short-chain dehydrogenase reductase"/>
    <property type="match status" value="1"/>
</dbReference>
<dbReference type="InterPro" id="IPR057326">
    <property type="entry name" value="KR_dom"/>
</dbReference>
<dbReference type="SMART" id="SM00822">
    <property type="entry name" value="PKS_KR"/>
    <property type="match status" value="1"/>
</dbReference>
<dbReference type="Proteomes" id="UP000666240">
    <property type="component" value="Unassembled WGS sequence"/>
</dbReference>
<evidence type="ECO:0000256" key="2">
    <source>
        <dbReference type="ARBA" id="ARBA00023002"/>
    </source>
</evidence>
<feature type="domain" description="Ketoreductase" evidence="3">
    <location>
        <begin position="10"/>
        <end position="190"/>
    </location>
</feature>
<dbReference type="Pfam" id="PF13561">
    <property type="entry name" value="adh_short_C2"/>
    <property type="match status" value="1"/>
</dbReference>
<dbReference type="GO" id="GO:0016616">
    <property type="term" value="F:oxidoreductase activity, acting on the CH-OH group of donors, NAD or NADP as acceptor"/>
    <property type="evidence" value="ECO:0007669"/>
    <property type="project" value="TreeGrafter"/>
</dbReference>
<dbReference type="Gene3D" id="3.40.50.720">
    <property type="entry name" value="NAD(P)-binding Rossmann-like Domain"/>
    <property type="match status" value="1"/>
</dbReference>
<evidence type="ECO:0000256" key="1">
    <source>
        <dbReference type="ARBA" id="ARBA00006484"/>
    </source>
</evidence>
<sequence>MLEMFSLKGKVAIVTGASGALGREVARGLAGAGAEVVLVGRNLTALETLKADIETANGKARTLQLDLTDEAAVVAAIGQVVQDCGQINILANIAGIIEWKPLEQSTEADLTRVLDTNLRATFVISRECSKAMIERGQGGRIITTSSVLGPLGRANLHAYSASKSGLIGLTRAMAAELGKSGITANCVAPGYFETEMTAPLRDKPDFAAAIEGVTPLERWGRAEEIVGAFIFLASQASSYVTGQVLYVDGGLTASFKFQLAA</sequence>
<dbReference type="PANTHER" id="PTHR42760">
    <property type="entry name" value="SHORT-CHAIN DEHYDROGENASES/REDUCTASES FAMILY MEMBER"/>
    <property type="match status" value="1"/>
</dbReference>
<dbReference type="PRINTS" id="PR00080">
    <property type="entry name" value="SDRFAMILY"/>
</dbReference>
<dbReference type="PROSITE" id="PS00061">
    <property type="entry name" value="ADH_SHORT"/>
    <property type="match status" value="1"/>
</dbReference>
<dbReference type="InterPro" id="IPR002347">
    <property type="entry name" value="SDR_fam"/>
</dbReference>
<comment type="similarity">
    <text evidence="1">Belongs to the short-chain dehydrogenases/reductases (SDR) family.</text>
</comment>
<accession>A0A8J7UMH0</accession>
<name>A0A8J7UMH0_9HYPH</name>
<comment type="caution">
    <text evidence="4">The sequence shown here is derived from an EMBL/GenBank/DDBJ whole genome shotgun (WGS) entry which is preliminary data.</text>
</comment>
<keyword evidence="2" id="KW-0560">Oxidoreductase</keyword>
<keyword evidence="5" id="KW-1185">Reference proteome</keyword>